<name>A0A226F0V9_FOLCA</name>
<feature type="transmembrane region" description="Helical" evidence="6">
    <location>
        <begin position="321"/>
        <end position="340"/>
    </location>
</feature>
<keyword evidence="5 6" id="KW-0472">Membrane</keyword>
<gene>
    <name evidence="7" type="ORF">Fcan01_01549</name>
</gene>
<evidence type="ECO:0000256" key="1">
    <source>
        <dbReference type="ARBA" id="ARBA00004651"/>
    </source>
</evidence>
<evidence type="ECO:0000256" key="4">
    <source>
        <dbReference type="ARBA" id="ARBA00022989"/>
    </source>
</evidence>
<feature type="transmembrane region" description="Helical" evidence="6">
    <location>
        <begin position="728"/>
        <end position="746"/>
    </location>
</feature>
<sequence>MAKDIKPISTASVESTLISLMSLGARISQWVGYFPLTIVKSNHGNKLAFSWFSFPNFVSLFLVLYQIYLMIHWTYFGEKLLTMTGLDKPTEIISFKISGALIIFQIIFKRVIHLVAQKQMLQHWSAFVADLSQISYSDPDESFLINTEQWARHCQKFRKVAVSMRHTVYGSILLILILVLHFLVGFCISMTRNVNTSLSRIEFTLHDKIVAIVAIISWNVLGSLNVFQSIWITFPIQVVNACLEMVEEELSKFCHGNEEVASLQNLFVIVKKVGRDDPPPRKVLRVLDENRLRLCLLNYHRVVKILRNYEKLASNRMAFEIVYNSLLILCYLFIGIIWGANGELSAAMSRIVPVVLCIKIIYHLGTEAGKLETNQKAILRVVCQIQQDEMSEEMTCKVTNLIHELNGDPLRIEPGLFFTMNRRLLTSVSQWIGYFPLSILKTKSTQKFVFCWCSFPIFCTLGLVCFQTFLVIEWYYFRNDVLSMTRLVRSTEVLAFNISGILLVFQTFSKRLFNILSPKLGLDRWTAFVQNVAQISSSHPNFLISIDPSSKHCKIFIRVKNSVKHTVHSSLFLIFLLISQFLLAYYTMEDERGADPTKPRSLLSPEQQIIGMLSLLSWNILGAFNVFQTLWVTYPIQVVNAFLEVINAELCEFSQDHDTRGVLVHPKRILINENVIDVCIQNYHRIIKILRSYNELSASIILFEIVYNSLLILLYLFIGFTWGACGEIGAGISRIIPILLCLKIIYHLGTEAGNLEIHQRKILRSVCHIPQHDLSDGVKGRLATWLQELSGDALRVEPGLYFTLNRRLLTSIMSAVLTFLVILVQFRDGEGTL</sequence>
<dbReference type="AlphaFoldDB" id="A0A226F0V9"/>
<feature type="transmembrane region" description="Helical" evidence="6">
    <location>
        <begin position="700"/>
        <end position="722"/>
    </location>
</feature>
<evidence type="ECO:0000256" key="5">
    <source>
        <dbReference type="ARBA" id="ARBA00023136"/>
    </source>
</evidence>
<feature type="transmembrane region" description="Helical" evidence="6">
    <location>
        <begin position="168"/>
        <end position="189"/>
    </location>
</feature>
<feature type="transmembrane region" description="Helical" evidence="6">
    <location>
        <begin position="209"/>
        <end position="227"/>
    </location>
</feature>
<reference evidence="7 8" key="1">
    <citation type="submission" date="2015-12" db="EMBL/GenBank/DDBJ databases">
        <title>The genome of Folsomia candida.</title>
        <authorList>
            <person name="Faddeeva A."/>
            <person name="Derks M.F."/>
            <person name="Anvar Y."/>
            <person name="Smit S."/>
            <person name="Van Straalen N."/>
            <person name="Roelofs D."/>
        </authorList>
    </citation>
    <scope>NUCLEOTIDE SEQUENCE [LARGE SCALE GENOMIC DNA]</scope>
    <source>
        <strain evidence="7 8">VU population</strain>
        <tissue evidence="7">Whole body</tissue>
    </source>
</reference>
<feature type="transmembrane region" description="Helical" evidence="6">
    <location>
        <begin position="48"/>
        <end position="73"/>
    </location>
</feature>
<accession>A0A226F0V9</accession>
<feature type="transmembrane region" description="Helical" evidence="6">
    <location>
        <begin position="346"/>
        <end position="365"/>
    </location>
</feature>
<dbReference type="GO" id="GO:0050909">
    <property type="term" value="P:sensory perception of taste"/>
    <property type="evidence" value="ECO:0007669"/>
    <property type="project" value="InterPro"/>
</dbReference>
<evidence type="ECO:0000256" key="2">
    <source>
        <dbReference type="ARBA" id="ARBA00022475"/>
    </source>
</evidence>
<dbReference type="Pfam" id="PF08395">
    <property type="entry name" value="7tm_7"/>
    <property type="match status" value="1"/>
</dbReference>
<comment type="caution">
    <text evidence="7">The sequence shown here is derived from an EMBL/GenBank/DDBJ whole genome shotgun (WGS) entry which is preliminary data.</text>
</comment>
<feature type="transmembrane region" description="Helical" evidence="6">
    <location>
        <begin position="492"/>
        <end position="509"/>
    </location>
</feature>
<evidence type="ECO:0000256" key="3">
    <source>
        <dbReference type="ARBA" id="ARBA00022692"/>
    </source>
</evidence>
<feature type="transmembrane region" description="Helical" evidence="6">
    <location>
        <begin position="93"/>
        <end position="112"/>
    </location>
</feature>
<feature type="transmembrane region" description="Helical" evidence="6">
    <location>
        <begin position="570"/>
        <end position="588"/>
    </location>
</feature>
<organism evidence="7 8">
    <name type="scientific">Folsomia candida</name>
    <name type="common">Springtail</name>
    <dbReference type="NCBI Taxonomy" id="158441"/>
    <lineage>
        <taxon>Eukaryota</taxon>
        <taxon>Metazoa</taxon>
        <taxon>Ecdysozoa</taxon>
        <taxon>Arthropoda</taxon>
        <taxon>Hexapoda</taxon>
        <taxon>Collembola</taxon>
        <taxon>Entomobryomorpha</taxon>
        <taxon>Isotomoidea</taxon>
        <taxon>Isotomidae</taxon>
        <taxon>Proisotominae</taxon>
        <taxon>Folsomia</taxon>
    </lineage>
</organism>
<comment type="subcellular location">
    <subcellularLocation>
        <location evidence="1">Cell membrane</location>
        <topology evidence="1">Multi-pass membrane protein</topology>
    </subcellularLocation>
</comment>
<dbReference type="OrthoDB" id="6366728at2759"/>
<dbReference type="InterPro" id="IPR013604">
    <property type="entry name" value="7TM_chemorcpt"/>
</dbReference>
<evidence type="ECO:0000256" key="6">
    <source>
        <dbReference type="SAM" id="Phobius"/>
    </source>
</evidence>
<dbReference type="Proteomes" id="UP000198287">
    <property type="component" value="Unassembled WGS sequence"/>
</dbReference>
<feature type="transmembrane region" description="Helical" evidence="6">
    <location>
        <begin position="448"/>
        <end position="472"/>
    </location>
</feature>
<evidence type="ECO:0000313" key="7">
    <source>
        <dbReference type="EMBL" id="OXA63010.1"/>
    </source>
</evidence>
<feature type="transmembrane region" description="Helical" evidence="6">
    <location>
        <begin position="608"/>
        <end position="627"/>
    </location>
</feature>
<keyword evidence="4 6" id="KW-1133">Transmembrane helix</keyword>
<feature type="transmembrane region" description="Helical" evidence="6">
    <location>
        <begin position="808"/>
        <end position="826"/>
    </location>
</feature>
<protein>
    <recommendedName>
        <fullName evidence="9">Gustatory receptor</fullName>
    </recommendedName>
</protein>
<dbReference type="GO" id="GO:0005886">
    <property type="term" value="C:plasma membrane"/>
    <property type="evidence" value="ECO:0007669"/>
    <property type="project" value="UniProtKB-SubCell"/>
</dbReference>
<keyword evidence="2" id="KW-1003">Cell membrane</keyword>
<keyword evidence="3 6" id="KW-0812">Transmembrane</keyword>
<keyword evidence="8" id="KW-1185">Reference proteome</keyword>
<proteinExistence type="predicted"/>
<evidence type="ECO:0000313" key="8">
    <source>
        <dbReference type="Proteomes" id="UP000198287"/>
    </source>
</evidence>
<dbReference type="EMBL" id="LNIX01000001">
    <property type="protein sequence ID" value="OXA63010.1"/>
    <property type="molecule type" value="Genomic_DNA"/>
</dbReference>
<evidence type="ECO:0008006" key="9">
    <source>
        <dbReference type="Google" id="ProtNLM"/>
    </source>
</evidence>